<reference evidence="3 4" key="1">
    <citation type="journal article" date="2013" name="Stand. Genomic Sci.">
        <title>Complete genome sequence of Dehalobacter restrictus PER-K23(T.).</title>
        <authorList>
            <person name="Kruse T."/>
            <person name="Maillard J."/>
            <person name="Goodwin L."/>
            <person name="Woyke T."/>
            <person name="Teshima H."/>
            <person name="Bruce D."/>
            <person name="Detter C."/>
            <person name="Tapia R."/>
            <person name="Han C."/>
            <person name="Huntemann M."/>
            <person name="Wei C.L."/>
            <person name="Han J."/>
            <person name="Chen A."/>
            <person name="Kyrpides N."/>
            <person name="Szeto E."/>
            <person name="Markowitz V."/>
            <person name="Ivanova N."/>
            <person name="Pagani I."/>
            <person name="Pati A."/>
            <person name="Pitluck S."/>
            <person name="Nolan M."/>
            <person name="Holliger C."/>
            <person name="Smidt H."/>
        </authorList>
    </citation>
    <scope>NUCLEOTIDE SEQUENCE [LARGE SCALE GENOMIC DNA]</scope>
    <source>
        <strain evidence="4">DSM 9455</strain>
    </source>
</reference>
<dbReference type="InterPro" id="IPR001387">
    <property type="entry name" value="Cro/C1-type_HTH"/>
</dbReference>
<protein>
    <submittedName>
        <fullName evidence="3">Transcriptional regulator</fullName>
    </submittedName>
</protein>
<dbReference type="RefSeq" id="WP_025205967.1">
    <property type="nucleotide sequence ID" value="NZ_CP007033.1"/>
</dbReference>
<dbReference type="Proteomes" id="UP000018934">
    <property type="component" value="Chromosome"/>
</dbReference>
<keyword evidence="1" id="KW-0238">DNA-binding</keyword>
<gene>
    <name evidence="3" type="ORF">DEHRE_10570</name>
</gene>
<evidence type="ECO:0000256" key="1">
    <source>
        <dbReference type="ARBA" id="ARBA00023125"/>
    </source>
</evidence>
<dbReference type="Gene3D" id="1.10.260.40">
    <property type="entry name" value="lambda repressor-like DNA-binding domains"/>
    <property type="match status" value="1"/>
</dbReference>
<dbReference type="PANTHER" id="PTHR46558">
    <property type="entry name" value="TRACRIPTIONAL REGULATORY PROTEIN-RELATED-RELATED"/>
    <property type="match status" value="1"/>
</dbReference>
<dbReference type="CDD" id="cd00093">
    <property type="entry name" value="HTH_XRE"/>
    <property type="match status" value="1"/>
</dbReference>
<dbReference type="SUPFAM" id="SSF47413">
    <property type="entry name" value="lambda repressor-like DNA-binding domains"/>
    <property type="match status" value="1"/>
</dbReference>
<proteinExistence type="predicted"/>
<dbReference type="EMBL" id="CP007033">
    <property type="protein sequence ID" value="AHF10462.1"/>
    <property type="molecule type" value="Genomic_DNA"/>
</dbReference>
<dbReference type="SMART" id="SM00530">
    <property type="entry name" value="HTH_XRE"/>
    <property type="match status" value="1"/>
</dbReference>
<dbReference type="Pfam" id="PF01381">
    <property type="entry name" value="HTH_3"/>
    <property type="match status" value="1"/>
</dbReference>
<dbReference type="PROSITE" id="PS50943">
    <property type="entry name" value="HTH_CROC1"/>
    <property type="match status" value="1"/>
</dbReference>
<evidence type="ECO:0000313" key="4">
    <source>
        <dbReference type="Proteomes" id="UP000018934"/>
    </source>
</evidence>
<dbReference type="InterPro" id="IPR010982">
    <property type="entry name" value="Lambda_DNA-bd_dom_sf"/>
</dbReference>
<feature type="domain" description="HTH cro/C1-type" evidence="2">
    <location>
        <begin position="7"/>
        <end position="61"/>
    </location>
</feature>
<organism evidence="3 4">
    <name type="scientific">Dehalobacter restrictus (strain DSM 9455 / PER-K23)</name>
    <dbReference type="NCBI Taxonomy" id="871738"/>
    <lineage>
        <taxon>Bacteria</taxon>
        <taxon>Bacillati</taxon>
        <taxon>Bacillota</taxon>
        <taxon>Clostridia</taxon>
        <taxon>Eubacteriales</taxon>
        <taxon>Desulfitobacteriaceae</taxon>
        <taxon>Dehalobacter</taxon>
    </lineage>
</organism>
<accession>A0ABN4BVK4</accession>
<dbReference type="PANTHER" id="PTHR46558:SF11">
    <property type="entry name" value="HTH-TYPE TRANSCRIPTIONAL REGULATOR XRE"/>
    <property type="match status" value="1"/>
</dbReference>
<name>A0ABN4BVK4_DEHRP</name>
<evidence type="ECO:0000313" key="3">
    <source>
        <dbReference type="EMBL" id="AHF10462.1"/>
    </source>
</evidence>
<sequence length="344" mass="40591">MQIGEVIREYRKRKNITQEEMANRLGVTAPAVNKWENGNSQPDIMLLAPIARLLDITLDTLLSFQKELTAEEIKSIVYEAHAKIKCETYEEAFQWAKGKMEQHPNCKQLIWQMAVIFDAWRVTKDIPDSEKYDSYINDCYVRALDSEDENIRTSAADSLFGFYSRKEQYAKAEEYLVYYSKQNPERKRKQAVIYSRTNRVNEAYKAYEELLFSGYQMMSMVFHSIYMLVMRDKDMGKAHMLVEKQRELASIFEMGEYHEASCGLDLATSEKDIEATIETMERMIATFEKICDFTKSALYQHMEFKETNEEFCKELHENLLTCFRDEETYGYMKKSKRWQELVNS</sequence>
<evidence type="ECO:0000259" key="2">
    <source>
        <dbReference type="PROSITE" id="PS50943"/>
    </source>
</evidence>
<keyword evidence="4" id="KW-1185">Reference proteome</keyword>